<keyword evidence="3" id="KW-1185">Reference proteome</keyword>
<evidence type="ECO:0000256" key="1">
    <source>
        <dbReference type="SAM" id="MobiDB-lite"/>
    </source>
</evidence>
<dbReference type="PANTHER" id="PTHR31743:SF1">
    <property type="entry name" value="SHORT TRANSIENT RECEPTOR POTENTIAL CHANNEL 4-ASSOCIATED PROTEIN"/>
    <property type="match status" value="1"/>
</dbReference>
<accession>A0ABN7RSE8</accession>
<evidence type="ECO:0000313" key="3">
    <source>
        <dbReference type="Proteomes" id="UP001158576"/>
    </source>
</evidence>
<evidence type="ECO:0000313" key="2">
    <source>
        <dbReference type="EMBL" id="CAG5082392.1"/>
    </source>
</evidence>
<reference evidence="2 3" key="1">
    <citation type="submission" date="2021-04" db="EMBL/GenBank/DDBJ databases">
        <authorList>
            <person name="Bliznina A."/>
        </authorList>
    </citation>
    <scope>NUCLEOTIDE SEQUENCE [LARGE SCALE GENOMIC DNA]</scope>
</reference>
<dbReference type="EMBL" id="OU015568">
    <property type="protein sequence ID" value="CAG5082392.1"/>
    <property type="molecule type" value="Genomic_DNA"/>
</dbReference>
<feature type="compositionally biased region" description="Basic and acidic residues" evidence="1">
    <location>
        <begin position="18"/>
        <end position="34"/>
    </location>
</feature>
<gene>
    <name evidence="2" type="ORF">OKIOD_LOCUS1673</name>
</gene>
<dbReference type="Pfam" id="PF12463">
    <property type="entry name" value="DUF3689"/>
    <property type="match status" value="1"/>
</dbReference>
<dbReference type="InterPro" id="IPR022162">
    <property type="entry name" value="TRPC4AP"/>
</dbReference>
<organism evidence="2 3">
    <name type="scientific">Oikopleura dioica</name>
    <name type="common">Tunicate</name>
    <dbReference type="NCBI Taxonomy" id="34765"/>
    <lineage>
        <taxon>Eukaryota</taxon>
        <taxon>Metazoa</taxon>
        <taxon>Chordata</taxon>
        <taxon>Tunicata</taxon>
        <taxon>Appendicularia</taxon>
        <taxon>Copelata</taxon>
        <taxon>Oikopleuridae</taxon>
        <taxon>Oikopleura</taxon>
    </lineage>
</organism>
<dbReference type="Proteomes" id="UP001158576">
    <property type="component" value="Chromosome PAR"/>
</dbReference>
<dbReference type="PANTHER" id="PTHR31743">
    <property type="entry name" value="TRANSIENT RECEPTOR POTENTIAL CHANNEL 4-ASSOCIATED PROTEIN TCPC4AP"/>
    <property type="match status" value="1"/>
</dbReference>
<proteinExistence type="predicted"/>
<feature type="region of interest" description="Disordered" evidence="1">
    <location>
        <begin position="1"/>
        <end position="39"/>
    </location>
</feature>
<sequence>MPRTRDELGFSRPRRPERRQPEVKRTPEKEKPADYQEPPNVIELFRCQAQVGRSKRWTHFNDRLHIDSSETSKQRHETLKTILEILRRLDAVAKSNLDMSEIHFTDRDGQRGLLRDLADLQEQVHQLQKGAPEDPKPVSCADFFYWYDLVRSLVQLIRRPNRTFTLQELLTINKCMQHLENDDCKTQYMQLMSKLRKGPAPMWDPYFKFVKKAFELLHYVFNWVEVSSNIVVNDEQFIHFLFVLIPVASHHDVFIECTTVLEDVLAQKTKSMLELKKIQILKDVVQSCTAAQFPFLCRVIAVVMSDNDNAKPENDTLKAHDEWLLNSTNHAISDANQKILISLADSEFVDRLINLSKRPLDEAENVWNKLENLQSWVATTYVTQTSIHLLRASLQEVIEFRAPQAEPRDPSTSALHKLKVHNEKMYKIEALFILTLLLCGNHKEIVQAQVWKKSLIIGLNQLFNTFIWVSDNTDEPPLAIPPTDDCSADTALKVQFLRLVHSVCDHHDNKYLLLSKPELLEIINSCTALGTEPNPSVLHVLEKKLYCGEGERGLLSNILVAMKEAKETSTLRFWIARAVESFLRGPTCLVDQTFYLNRGILDHLLHLLLEIKTTSEVSQGHFDLLAELMKFNEQAFEMFEKAIGSNARFKRFMNLAETSLVDSNMFIRCATLTYHKFLRSGYDFNKSKLLHYMSSKQVRARLVASLIELITPETLNQENVSCLNTSLVFMITARQIPNGLGSYLSDLSKRKNSNGTPLLENYQELLEFWLSHYSLSVKAKDCQSLEQGTGIKFKEWTSTVEILLGRLPPDEEESSLIKYLPRRERPHRDKSVSRCT</sequence>
<name>A0ABN7RSE8_OIKDI</name>
<protein>
    <submittedName>
        <fullName evidence="2">Oidioi.mRNA.OKI2018_I69.PAR.g10115.t1.cds</fullName>
    </submittedName>
</protein>